<proteinExistence type="predicted"/>
<evidence type="ECO:0000313" key="1">
    <source>
        <dbReference type="EMBL" id="RRT82621.1"/>
    </source>
</evidence>
<protein>
    <submittedName>
        <fullName evidence="1">Uncharacterized protein</fullName>
    </submittedName>
</protein>
<evidence type="ECO:0000313" key="2">
    <source>
        <dbReference type="Proteomes" id="UP000287651"/>
    </source>
</evidence>
<sequence>QGILFIIVFLFPSRHRWEDARREDERRLRPVASDGNADLRPYRSIPAVNPVDRRTHGSDPAARSPEMNIFRLAGDVTHLTSGVLVLLLNIHTIKSCAGKFRYLFRSPSLVSLAVRPI</sequence>
<gene>
    <name evidence="1" type="ORF">B296_00019644</name>
</gene>
<dbReference type="EMBL" id="AMZH03000657">
    <property type="protein sequence ID" value="RRT82621.1"/>
    <property type="molecule type" value="Genomic_DNA"/>
</dbReference>
<feature type="non-terminal residue" evidence="1">
    <location>
        <position position="1"/>
    </location>
</feature>
<accession>A0A427B2D2</accession>
<dbReference type="AlphaFoldDB" id="A0A427B2D2"/>
<comment type="caution">
    <text evidence="1">The sequence shown here is derived from an EMBL/GenBank/DDBJ whole genome shotgun (WGS) entry which is preliminary data.</text>
</comment>
<organism evidence="1 2">
    <name type="scientific">Ensete ventricosum</name>
    <name type="common">Abyssinian banana</name>
    <name type="synonym">Musa ensete</name>
    <dbReference type="NCBI Taxonomy" id="4639"/>
    <lineage>
        <taxon>Eukaryota</taxon>
        <taxon>Viridiplantae</taxon>
        <taxon>Streptophyta</taxon>
        <taxon>Embryophyta</taxon>
        <taxon>Tracheophyta</taxon>
        <taxon>Spermatophyta</taxon>
        <taxon>Magnoliopsida</taxon>
        <taxon>Liliopsida</taxon>
        <taxon>Zingiberales</taxon>
        <taxon>Musaceae</taxon>
        <taxon>Ensete</taxon>
    </lineage>
</organism>
<reference evidence="1 2" key="1">
    <citation type="journal article" date="2014" name="Agronomy (Basel)">
        <title>A Draft Genome Sequence for Ensete ventricosum, the Drought-Tolerant Tree Against Hunger.</title>
        <authorList>
            <person name="Harrison J."/>
            <person name="Moore K.A."/>
            <person name="Paszkiewicz K."/>
            <person name="Jones T."/>
            <person name="Grant M."/>
            <person name="Ambacheew D."/>
            <person name="Muzemil S."/>
            <person name="Studholme D.J."/>
        </authorList>
    </citation>
    <scope>NUCLEOTIDE SEQUENCE [LARGE SCALE GENOMIC DNA]</scope>
</reference>
<name>A0A427B2D2_ENSVE</name>
<dbReference type="Proteomes" id="UP000287651">
    <property type="component" value="Unassembled WGS sequence"/>
</dbReference>